<dbReference type="HOGENOM" id="CLU_026112_0_0_1"/>
<dbReference type="FunCoup" id="Q753W0">
    <property type="interactions" value="24"/>
</dbReference>
<evidence type="ECO:0000256" key="2">
    <source>
        <dbReference type="SAM" id="Phobius"/>
    </source>
</evidence>
<reference evidence="3 4" key="1">
    <citation type="journal article" date="2004" name="Science">
        <title>The Ashbya gossypii genome as a tool for mapping the ancient Saccharomyces cerevisiae genome.</title>
        <authorList>
            <person name="Dietrich F.S."/>
            <person name="Voegeli S."/>
            <person name="Brachat S."/>
            <person name="Lerch A."/>
            <person name="Gates K."/>
            <person name="Steiner S."/>
            <person name="Mohr C."/>
            <person name="Pohlmann R."/>
            <person name="Luedi P."/>
            <person name="Choi S."/>
            <person name="Wing R.A."/>
            <person name="Flavier A."/>
            <person name="Gaffney T.D."/>
            <person name="Philippsen P."/>
        </authorList>
    </citation>
    <scope>NUCLEOTIDE SEQUENCE [LARGE SCALE GENOMIC DNA]</scope>
    <source>
        <strain evidence="4">ATCC 10895 / CBS 109.51 / FGSC 9923 / NRRL Y-1056</strain>
    </source>
</reference>
<evidence type="ECO:0000313" key="3">
    <source>
        <dbReference type="EMBL" id="AAS53583.2"/>
    </source>
</evidence>
<gene>
    <name evidence="3" type="ORF">AGOS_AFR212W</name>
</gene>
<keyword evidence="2" id="KW-0472">Membrane</keyword>
<dbReference type="RefSeq" id="NP_985759.2">
    <property type="nucleotide sequence ID" value="NM_211113.2"/>
</dbReference>
<feature type="region of interest" description="Disordered" evidence="1">
    <location>
        <begin position="455"/>
        <end position="481"/>
    </location>
</feature>
<dbReference type="KEGG" id="ago:AGOS_AFR212W"/>
<dbReference type="Pfam" id="PF13920">
    <property type="entry name" value="zf-C3HC4_3"/>
    <property type="match status" value="1"/>
</dbReference>
<protein>
    <submittedName>
        <fullName evidence="3">AFR212Wp</fullName>
    </submittedName>
</protein>
<dbReference type="GO" id="GO:0061630">
    <property type="term" value="F:ubiquitin protein ligase activity"/>
    <property type="evidence" value="ECO:0000318"/>
    <property type="project" value="GO_Central"/>
</dbReference>
<organism evidence="3 4">
    <name type="scientific">Eremothecium gossypii (strain ATCC 10895 / CBS 109.51 / FGSC 9923 / NRRL Y-1056)</name>
    <name type="common">Yeast</name>
    <name type="synonym">Ashbya gossypii</name>
    <dbReference type="NCBI Taxonomy" id="284811"/>
    <lineage>
        <taxon>Eukaryota</taxon>
        <taxon>Fungi</taxon>
        <taxon>Dikarya</taxon>
        <taxon>Ascomycota</taxon>
        <taxon>Saccharomycotina</taxon>
        <taxon>Saccharomycetes</taxon>
        <taxon>Saccharomycetales</taxon>
        <taxon>Saccharomycetaceae</taxon>
        <taxon>Eremothecium</taxon>
    </lineage>
</organism>
<feature type="transmembrane region" description="Helical" evidence="2">
    <location>
        <begin position="111"/>
        <end position="132"/>
    </location>
</feature>
<dbReference type="PANTHER" id="PTHR22696">
    <property type="entry name" value="E3 UBIQUITIN-PROTEIN LIGASE RNF26"/>
    <property type="match status" value="1"/>
</dbReference>
<dbReference type="GO" id="GO:0006511">
    <property type="term" value="P:ubiquitin-dependent protein catabolic process"/>
    <property type="evidence" value="ECO:0000318"/>
    <property type="project" value="GO_Central"/>
</dbReference>
<dbReference type="InterPro" id="IPR013083">
    <property type="entry name" value="Znf_RING/FYVE/PHD"/>
</dbReference>
<dbReference type="Proteomes" id="UP000000591">
    <property type="component" value="Chromosome VI"/>
</dbReference>
<dbReference type="GO" id="GO:0016567">
    <property type="term" value="P:protein ubiquitination"/>
    <property type="evidence" value="ECO:0000318"/>
    <property type="project" value="GO_Central"/>
</dbReference>
<dbReference type="OMA" id="CLSHCIE"/>
<feature type="transmembrane region" description="Helical" evidence="2">
    <location>
        <begin position="266"/>
        <end position="288"/>
    </location>
</feature>
<keyword evidence="4" id="KW-1185">Reference proteome</keyword>
<feature type="transmembrane region" description="Helical" evidence="2">
    <location>
        <begin position="69"/>
        <end position="90"/>
    </location>
</feature>
<proteinExistence type="predicted"/>
<keyword evidence="2" id="KW-1133">Transmembrane helix</keyword>
<dbReference type="PANTHER" id="PTHR22696:SF1">
    <property type="entry name" value="E3 UBIQUITIN-PROTEIN LIGASE RNF26"/>
    <property type="match status" value="1"/>
</dbReference>
<keyword evidence="2" id="KW-0812">Transmembrane</keyword>
<dbReference type="AlphaFoldDB" id="Q753W0"/>
<evidence type="ECO:0000256" key="1">
    <source>
        <dbReference type="SAM" id="MobiDB-lite"/>
    </source>
</evidence>
<evidence type="ECO:0000313" key="4">
    <source>
        <dbReference type="Proteomes" id="UP000000591"/>
    </source>
</evidence>
<name>Q753W0_EREGS</name>
<feature type="compositionally biased region" description="Acidic residues" evidence="1">
    <location>
        <begin position="460"/>
        <end position="481"/>
    </location>
</feature>
<dbReference type="EMBL" id="AE016819">
    <property type="protein sequence ID" value="AAS53583.2"/>
    <property type="molecule type" value="Genomic_DNA"/>
</dbReference>
<sequence length="626" mass="70224">MNSSVLERLDYLNQSSHFLVSDSTPLASLVNTPYRIYKAFYDAVVTQYLASLNNPETLPFNSETFMSSVGYFFSSYAVGCFFIAVILSRLSAMAGLRSNTVRTSIPNWSRVTLHAVAIAALVYGLCGVAIQYQVGWLRRWPTLEVGAFLSRTYVVFTLSHCIETFLSITTNGKPLEESDYTIFELSAQFYGMTKGGATAHEYGPDCIMALSGRLIIHLVELFRKRRWRLACSTLLNTGFISYLLLEVRSNGLGSLSLFTKCKHFPKFFSVFIIGISMACYLLACLVRLNPTRDEGTSAVEDLQFHSFVSNWFKNLNLTGEEEFSITVMRLAVLLCNPSQNKEHGLHRELPHLKAAASLHKSYMISGYMNKLSKIPEAVTGSRADPAPKPRSVAIRRVLWLGSMLKGIFSRIRGSLAPPKAATPVRNTHQKSANFNDYINENNYTHFMTMENDETFSPLLPEEDGSADYESDSPDENDDVCDSDLDLEEPQDILQEVVSPQAMLELAHSSPQDLTWYLSMWTILNCESAPGKRLTRSQYAHINENGILKEVLLQRNMETCTSPSKLQDEDADMSCVVCKTNLRNIVLWPCRCFALCEECRVSLGLRGFKACVCCRADVHGYSRLNAV</sequence>
<dbReference type="GeneID" id="4622020"/>
<accession>Q753W0</accession>
<dbReference type="eggNOG" id="ENOG502QV7Y">
    <property type="taxonomic scope" value="Eukaryota"/>
</dbReference>
<dbReference type="OrthoDB" id="66726at2759"/>
<dbReference type="CDD" id="cd16616">
    <property type="entry name" value="mRING-HC-C4C4_Asi1p-like"/>
    <property type="match status" value="1"/>
</dbReference>
<dbReference type="InParanoid" id="Q753W0"/>
<dbReference type="Gene3D" id="3.30.40.10">
    <property type="entry name" value="Zinc/RING finger domain, C3HC4 (zinc finger)"/>
    <property type="match status" value="1"/>
</dbReference>
<reference evidence="4" key="2">
    <citation type="journal article" date="2013" name="G3 (Bethesda)">
        <title>Genomes of Ashbya fungi isolated from insects reveal four mating-type loci, numerous translocations, lack of transposons, and distinct gene duplications.</title>
        <authorList>
            <person name="Dietrich F.S."/>
            <person name="Voegeli S."/>
            <person name="Kuo S."/>
            <person name="Philippsen P."/>
        </authorList>
    </citation>
    <scope>GENOME REANNOTATION</scope>
    <source>
        <strain evidence="4">ATCC 10895 / CBS 109.51 / FGSC 9923 / NRRL Y-1056</strain>
    </source>
</reference>